<organism evidence="1 2">
    <name type="scientific">Riccia fluitans</name>
    <dbReference type="NCBI Taxonomy" id="41844"/>
    <lineage>
        <taxon>Eukaryota</taxon>
        <taxon>Viridiplantae</taxon>
        <taxon>Streptophyta</taxon>
        <taxon>Embryophyta</taxon>
        <taxon>Marchantiophyta</taxon>
        <taxon>Marchantiopsida</taxon>
        <taxon>Marchantiidae</taxon>
        <taxon>Marchantiales</taxon>
        <taxon>Ricciaceae</taxon>
        <taxon>Riccia</taxon>
    </lineage>
</organism>
<protein>
    <submittedName>
        <fullName evidence="1">Uncharacterized protein</fullName>
    </submittedName>
</protein>
<gene>
    <name evidence="1" type="ORF">R1flu_006112</name>
</gene>
<keyword evidence="2" id="KW-1185">Reference proteome</keyword>
<dbReference type="EMBL" id="JBHFFA010000003">
    <property type="protein sequence ID" value="KAL2634633.1"/>
    <property type="molecule type" value="Genomic_DNA"/>
</dbReference>
<accession>A0ABD1YVB6</accession>
<evidence type="ECO:0000313" key="1">
    <source>
        <dbReference type="EMBL" id="KAL2634633.1"/>
    </source>
</evidence>
<name>A0ABD1YVB6_9MARC</name>
<sequence length="80" mass="8924">MHGEPKQKSPSPERRSCLVRESFAQTKTPHICPLGALECRVTSSIPSTEFAWPTNGLDPRSQRLLLSSFKSRSPDETNGR</sequence>
<evidence type="ECO:0000313" key="2">
    <source>
        <dbReference type="Proteomes" id="UP001605036"/>
    </source>
</evidence>
<comment type="caution">
    <text evidence="1">The sequence shown here is derived from an EMBL/GenBank/DDBJ whole genome shotgun (WGS) entry which is preliminary data.</text>
</comment>
<proteinExistence type="predicted"/>
<dbReference type="AlphaFoldDB" id="A0ABD1YVB6"/>
<dbReference type="Proteomes" id="UP001605036">
    <property type="component" value="Unassembled WGS sequence"/>
</dbReference>
<reference evidence="1 2" key="1">
    <citation type="submission" date="2024-09" db="EMBL/GenBank/DDBJ databases">
        <title>Chromosome-scale assembly of Riccia fluitans.</title>
        <authorList>
            <person name="Paukszto L."/>
            <person name="Sawicki J."/>
            <person name="Karawczyk K."/>
            <person name="Piernik-Szablinska J."/>
            <person name="Szczecinska M."/>
            <person name="Mazdziarz M."/>
        </authorList>
    </citation>
    <scope>NUCLEOTIDE SEQUENCE [LARGE SCALE GENOMIC DNA]</scope>
    <source>
        <strain evidence="1">Rf_01</strain>
        <tissue evidence="1">Aerial parts of the thallus</tissue>
    </source>
</reference>